<keyword evidence="6" id="KW-0472">Membrane</keyword>
<sequence length="271" mass="32283">MRQDIIRENYKNPYYPKKEIRVNKAFVLAVIFFILIFYWSYLVFYSPYFRINNIFVNKLEYVEEQEVVDMALRQMKERGFLIFSKDRLFLFDKEKLKNEVESKFLTDEVKVSGSGLNSLDIYIKERISSLTWITNNKYYYLDIEGNVKYEVEPSRVNRNYPIIYDGNNREIKAETGKPKVMDAEEIADLIKIFGAVGENTSFEVISFTYFDGDIHEARAKTNKGYELYFDLKQDINGQLENLYILLEQGFSEGELPKEYIDLRFGERVYYK</sequence>
<evidence type="ECO:0000256" key="2">
    <source>
        <dbReference type="ARBA" id="ARBA00022618"/>
    </source>
</evidence>
<keyword evidence="2" id="KW-0132">Cell division</keyword>
<dbReference type="InterPro" id="IPR050487">
    <property type="entry name" value="FtsQ_DivIB"/>
</dbReference>
<dbReference type="EMBL" id="MFFS01000092">
    <property type="protein sequence ID" value="OGF20369.1"/>
    <property type="molecule type" value="Genomic_DNA"/>
</dbReference>
<feature type="transmembrane region" description="Helical" evidence="6">
    <location>
        <begin position="25"/>
        <end position="44"/>
    </location>
</feature>
<evidence type="ECO:0000256" key="3">
    <source>
        <dbReference type="ARBA" id="ARBA00022692"/>
    </source>
</evidence>
<keyword evidence="5" id="KW-0131">Cell cycle</keyword>
<reference evidence="7 8" key="1">
    <citation type="journal article" date="2016" name="Nat. Commun.">
        <title>Thousands of microbial genomes shed light on interconnected biogeochemical processes in an aquifer system.</title>
        <authorList>
            <person name="Anantharaman K."/>
            <person name="Brown C.T."/>
            <person name="Hug L.A."/>
            <person name="Sharon I."/>
            <person name="Castelle C.J."/>
            <person name="Probst A.J."/>
            <person name="Thomas B.C."/>
            <person name="Singh A."/>
            <person name="Wilkins M.J."/>
            <person name="Karaoz U."/>
            <person name="Brodie E.L."/>
            <person name="Williams K.H."/>
            <person name="Hubbard S.S."/>
            <person name="Banfield J.F."/>
        </authorList>
    </citation>
    <scope>NUCLEOTIDE SEQUENCE [LARGE SCALE GENOMIC DNA]</scope>
</reference>
<organism evidence="7 8">
    <name type="scientific">Candidatus Falkowbacteria bacterium RBG_13_39_14</name>
    <dbReference type="NCBI Taxonomy" id="1797985"/>
    <lineage>
        <taxon>Bacteria</taxon>
        <taxon>Candidatus Falkowiibacteriota</taxon>
    </lineage>
</organism>
<dbReference type="GO" id="GO:0051301">
    <property type="term" value="P:cell division"/>
    <property type="evidence" value="ECO:0007669"/>
    <property type="project" value="UniProtKB-KW"/>
</dbReference>
<keyword evidence="4 6" id="KW-1133">Transmembrane helix</keyword>
<keyword evidence="1" id="KW-1003">Cell membrane</keyword>
<dbReference type="PANTHER" id="PTHR37820:SF1">
    <property type="entry name" value="CELL DIVISION PROTEIN FTSQ"/>
    <property type="match status" value="1"/>
</dbReference>
<gene>
    <name evidence="7" type="ORF">A2Y83_05385</name>
</gene>
<evidence type="ECO:0000313" key="8">
    <source>
        <dbReference type="Proteomes" id="UP000178323"/>
    </source>
</evidence>
<protein>
    <recommendedName>
        <fullName evidence="9">POTRA domain-containing protein</fullName>
    </recommendedName>
</protein>
<dbReference type="GO" id="GO:0005886">
    <property type="term" value="C:plasma membrane"/>
    <property type="evidence" value="ECO:0007669"/>
    <property type="project" value="TreeGrafter"/>
</dbReference>
<dbReference type="STRING" id="1797985.A2Y83_05385"/>
<evidence type="ECO:0000256" key="1">
    <source>
        <dbReference type="ARBA" id="ARBA00022475"/>
    </source>
</evidence>
<comment type="caution">
    <text evidence="7">The sequence shown here is derived from an EMBL/GenBank/DDBJ whole genome shotgun (WGS) entry which is preliminary data.</text>
</comment>
<evidence type="ECO:0000313" key="7">
    <source>
        <dbReference type="EMBL" id="OGF20369.1"/>
    </source>
</evidence>
<name>A0A1F5S117_9BACT</name>
<proteinExistence type="predicted"/>
<dbReference type="AlphaFoldDB" id="A0A1F5S117"/>
<evidence type="ECO:0000256" key="5">
    <source>
        <dbReference type="ARBA" id="ARBA00023306"/>
    </source>
</evidence>
<accession>A0A1F5S117</accession>
<evidence type="ECO:0000256" key="4">
    <source>
        <dbReference type="ARBA" id="ARBA00022989"/>
    </source>
</evidence>
<dbReference type="Proteomes" id="UP000178323">
    <property type="component" value="Unassembled WGS sequence"/>
</dbReference>
<evidence type="ECO:0008006" key="9">
    <source>
        <dbReference type="Google" id="ProtNLM"/>
    </source>
</evidence>
<evidence type="ECO:0000256" key="6">
    <source>
        <dbReference type="SAM" id="Phobius"/>
    </source>
</evidence>
<dbReference type="PANTHER" id="PTHR37820">
    <property type="entry name" value="CELL DIVISION PROTEIN DIVIB"/>
    <property type="match status" value="1"/>
</dbReference>
<keyword evidence="3 6" id="KW-0812">Transmembrane</keyword>